<protein>
    <submittedName>
        <fullName evidence="1">Acylneuraminate cytidylyltransferase family protein</fullName>
    </submittedName>
</protein>
<organism evidence="1 2">
    <name type="scientific">Oceanidesulfovibrio indonesiensis</name>
    <dbReference type="NCBI Taxonomy" id="54767"/>
    <lineage>
        <taxon>Bacteria</taxon>
        <taxon>Pseudomonadati</taxon>
        <taxon>Thermodesulfobacteriota</taxon>
        <taxon>Desulfovibrionia</taxon>
        <taxon>Desulfovibrionales</taxon>
        <taxon>Desulfovibrionaceae</taxon>
        <taxon>Oceanidesulfovibrio</taxon>
    </lineage>
</organism>
<dbReference type="OrthoDB" id="9805604at2"/>
<dbReference type="AlphaFoldDB" id="A0A7M3MA56"/>
<dbReference type="Gene3D" id="3.90.550.10">
    <property type="entry name" value="Spore Coat Polysaccharide Biosynthesis Protein SpsA, Chain A"/>
    <property type="match status" value="1"/>
</dbReference>
<dbReference type="InterPro" id="IPR050793">
    <property type="entry name" value="CMP-NeuNAc_synthase"/>
</dbReference>
<dbReference type="CDD" id="cd02513">
    <property type="entry name" value="CMP-NeuAc_Synthase"/>
    <property type="match status" value="1"/>
</dbReference>
<keyword evidence="2" id="KW-1185">Reference proteome</keyword>
<dbReference type="Proteomes" id="UP000448292">
    <property type="component" value="Unassembled WGS sequence"/>
</dbReference>
<keyword evidence="1" id="KW-0548">Nucleotidyltransferase</keyword>
<keyword evidence="1" id="KW-0808">Transferase</keyword>
<dbReference type="GO" id="GO:0008781">
    <property type="term" value="F:N-acylneuraminate cytidylyltransferase activity"/>
    <property type="evidence" value="ECO:0007669"/>
    <property type="project" value="TreeGrafter"/>
</dbReference>
<proteinExistence type="predicted"/>
<dbReference type="PANTHER" id="PTHR21485">
    <property type="entry name" value="HAD SUPERFAMILY MEMBERS CMAS AND KDSC"/>
    <property type="match status" value="1"/>
</dbReference>
<dbReference type="EMBL" id="QMIE01000025">
    <property type="protein sequence ID" value="TVM14362.1"/>
    <property type="molecule type" value="Genomic_DNA"/>
</dbReference>
<dbReference type="RefSeq" id="WP_144304533.1">
    <property type="nucleotide sequence ID" value="NZ_QMIE01000025.1"/>
</dbReference>
<evidence type="ECO:0000313" key="1">
    <source>
        <dbReference type="EMBL" id="TVM14362.1"/>
    </source>
</evidence>
<dbReference type="SUPFAM" id="SSF53448">
    <property type="entry name" value="Nucleotide-diphospho-sugar transferases"/>
    <property type="match status" value="1"/>
</dbReference>
<dbReference type="InterPro" id="IPR003329">
    <property type="entry name" value="Cytidylyl_trans"/>
</dbReference>
<name>A0A7M3MA56_9BACT</name>
<dbReference type="PANTHER" id="PTHR21485:SF6">
    <property type="entry name" value="N-ACYLNEURAMINATE CYTIDYLYLTRANSFERASE-RELATED"/>
    <property type="match status" value="1"/>
</dbReference>
<dbReference type="InterPro" id="IPR029044">
    <property type="entry name" value="Nucleotide-diphossugar_trans"/>
</dbReference>
<accession>A0A7M3MA56</accession>
<reference evidence="1 2" key="1">
    <citation type="submission" date="2018-06" db="EMBL/GenBank/DDBJ databases">
        <title>Complete genome of Desulfovibrio indonesiensis P37SLT.</title>
        <authorList>
            <person name="Crispim J.S."/>
            <person name="Vidigal P.M.P."/>
            <person name="Silva L.C.F."/>
            <person name="Laguardia C.N."/>
            <person name="Araujo L.C."/>
            <person name="Dias R.S."/>
            <person name="Sousa M.P."/>
            <person name="Paula S.O."/>
            <person name="Silva C."/>
        </authorList>
    </citation>
    <scope>NUCLEOTIDE SEQUENCE [LARGE SCALE GENOMIC DNA]</scope>
    <source>
        <strain evidence="1 2">P37SLT</strain>
    </source>
</reference>
<sequence>MNTATALLPMKAHSERVPGKNLRLMAGRPLYAWVLSALLESSSIAAVVVNTDSEAIMDGVAHISERVVIHERPEDLRGDEVSMNRIIAHDIGLLGEGHYLQTHATNPLLTAATIDRAVNRYFEAQPEHDSLFGVTRLQTRLYDAAGTPMNHDPAALLRTQDLAPVYEENSTLYLFSAAGFQRADSNRIGRSPIMFEVDRIQAVDIDEETDWLLAEALIAMQHRGERP</sequence>
<gene>
    <name evidence="1" type="ORF">DPQ33_17585</name>
</gene>
<comment type="caution">
    <text evidence="1">The sequence shown here is derived from an EMBL/GenBank/DDBJ whole genome shotgun (WGS) entry which is preliminary data.</text>
</comment>
<evidence type="ECO:0000313" key="2">
    <source>
        <dbReference type="Proteomes" id="UP000448292"/>
    </source>
</evidence>
<dbReference type="Pfam" id="PF02348">
    <property type="entry name" value="CTP_transf_3"/>
    <property type="match status" value="1"/>
</dbReference>